<dbReference type="EMBL" id="JBAHYK010001141">
    <property type="protein sequence ID" value="KAL0569336.1"/>
    <property type="molecule type" value="Genomic_DNA"/>
</dbReference>
<feature type="domain" description="DUF6589" evidence="2">
    <location>
        <begin position="366"/>
        <end position="767"/>
    </location>
</feature>
<comment type="caution">
    <text evidence="3">The sequence shown here is derived from an EMBL/GenBank/DDBJ whole genome shotgun (WGS) entry which is preliminary data.</text>
</comment>
<evidence type="ECO:0000259" key="2">
    <source>
        <dbReference type="Pfam" id="PF20231"/>
    </source>
</evidence>
<sequence>MFDFTGTAWAAIFGEHDPSTVDPDELERCEDMGLTGFNSDDSDEEDLAEKGDRDSSESSEGEVEEKEEDDGGRMVGIIKEVLGLLAQRGTDLPSVIDAFLWGEKHCVSDLEIRGARTKFMNSEKLAGMLHRMWKPPGITQIRDQQRPSKAVLLNFVRLSWLDILSTELDNLSSFFQSEKGDDITEEALTSLSFDNLHSHIQKVAPNLFDTLHHLAYTKDQMKRNTHKDPTKRILMIIAILAYTRSHHNNLFQKALSVYLKFRGLSAKGFDSLHALGLTMSFKWTTESVGRMSEKAMEDVMSLIQHVLWFLSYDNLQLSFRVFSQRLENQGEFGNGCASTAYAKPSATPLPADANQRLQAQRAAGIKNPITEIEIADLAIAHSPAIRARKIYHVLQFLLQCPEFDLDSYEHRESNVLQPPAWLEPLPVGPEHIAKQKILGSVNIAETSYDDHVRLLKEWLTQLGIDTPEAEKKLGETQILGICGDQLTMERLRGLYRYRAGDSNSFDRLDWMVLAFGWFHLQMAFAQSLFKQYMGTNKGYGLRKCFSLLKRKGLQTASIKGPFHHHLEEAIYHICEAHILVEWKTVAKVGSLADLRSKSAVELKRIAEMIVDSHASTDALVHLGELGTEHRDEAKAQTVMWNRDSLEYVVLDEAIKHGDVGMMEAMLPTLLFRFIGGKNAKYTIEVLELLQGLHREWPKDVQDYVRHHCWVINFSGRRDGHKPIDQAQEQNNKDIKYLKKLHPAIPVIKSVSNHMEREFMTLTRGRKHTVPKKEADVNLLCGVFEESTYHIVTNGRVIKSDQDKAKDFQQLGQQAFVQGGTLENWHNNRSYGRSVQESWSDSEHGEDGSDDGNEEC</sequence>
<feature type="region of interest" description="Disordered" evidence="1">
    <location>
        <begin position="821"/>
        <end position="855"/>
    </location>
</feature>
<proteinExistence type="predicted"/>
<evidence type="ECO:0000313" key="3">
    <source>
        <dbReference type="EMBL" id="KAL0569336.1"/>
    </source>
</evidence>
<reference evidence="3 4" key="1">
    <citation type="submission" date="2024-02" db="EMBL/GenBank/DDBJ databases">
        <title>A draft genome for the cacao thread blight pathogen Marasmius crinis-equi.</title>
        <authorList>
            <person name="Cohen S.P."/>
            <person name="Baruah I.K."/>
            <person name="Amoako-Attah I."/>
            <person name="Bukari Y."/>
            <person name="Meinhardt L.W."/>
            <person name="Bailey B.A."/>
        </authorList>
    </citation>
    <scope>NUCLEOTIDE SEQUENCE [LARGE SCALE GENOMIC DNA]</scope>
    <source>
        <strain evidence="3 4">GH-76</strain>
    </source>
</reference>
<name>A0ABR3F2B9_9AGAR</name>
<keyword evidence="4" id="KW-1185">Reference proteome</keyword>
<evidence type="ECO:0000313" key="4">
    <source>
        <dbReference type="Proteomes" id="UP001465976"/>
    </source>
</evidence>
<dbReference type="Pfam" id="PF20231">
    <property type="entry name" value="DUF6589"/>
    <property type="match status" value="1"/>
</dbReference>
<feature type="region of interest" description="Disordered" evidence="1">
    <location>
        <begin position="15"/>
        <end position="70"/>
    </location>
</feature>
<accession>A0ABR3F2B9</accession>
<dbReference type="InterPro" id="IPR046496">
    <property type="entry name" value="DUF6589"/>
</dbReference>
<organism evidence="3 4">
    <name type="scientific">Marasmius crinis-equi</name>
    <dbReference type="NCBI Taxonomy" id="585013"/>
    <lineage>
        <taxon>Eukaryota</taxon>
        <taxon>Fungi</taxon>
        <taxon>Dikarya</taxon>
        <taxon>Basidiomycota</taxon>
        <taxon>Agaricomycotina</taxon>
        <taxon>Agaricomycetes</taxon>
        <taxon>Agaricomycetidae</taxon>
        <taxon>Agaricales</taxon>
        <taxon>Marasmiineae</taxon>
        <taxon>Marasmiaceae</taxon>
        <taxon>Marasmius</taxon>
    </lineage>
</organism>
<feature type="compositionally biased region" description="Acidic residues" evidence="1">
    <location>
        <begin position="57"/>
        <end position="70"/>
    </location>
</feature>
<evidence type="ECO:0000256" key="1">
    <source>
        <dbReference type="SAM" id="MobiDB-lite"/>
    </source>
</evidence>
<dbReference type="Proteomes" id="UP001465976">
    <property type="component" value="Unassembled WGS sequence"/>
</dbReference>
<gene>
    <name evidence="3" type="ORF">V5O48_012628</name>
</gene>
<protein>
    <recommendedName>
        <fullName evidence="2">DUF6589 domain-containing protein</fullName>
    </recommendedName>
</protein>
<feature type="compositionally biased region" description="Polar residues" evidence="1">
    <location>
        <begin position="823"/>
        <end position="835"/>
    </location>
</feature>